<gene>
    <name evidence="9" type="primary">Lztfl1</name>
</gene>
<dbReference type="Pfam" id="PF15294">
    <property type="entry name" value="Leu_zip"/>
    <property type="match status" value="1"/>
</dbReference>
<feature type="coiled-coil region" evidence="8">
    <location>
        <begin position="247"/>
        <end position="305"/>
    </location>
</feature>
<dbReference type="PANTHER" id="PTHR21635:SF0">
    <property type="entry name" value="LEUCINE ZIPPER TRANSCRIPTION FACTOR-LIKE PROTEIN 1"/>
    <property type="match status" value="1"/>
</dbReference>
<dbReference type="PANTHER" id="PTHR21635">
    <property type="entry name" value="LEUCINE ZIPPER TRANSCRIPTION FACTOR LIKE"/>
    <property type="match status" value="1"/>
</dbReference>
<evidence type="ECO:0000256" key="3">
    <source>
        <dbReference type="ARBA" id="ARBA00018920"/>
    </source>
</evidence>
<evidence type="ECO:0000256" key="4">
    <source>
        <dbReference type="ARBA" id="ARBA00022490"/>
    </source>
</evidence>
<dbReference type="EMBL" id="LR787719">
    <property type="protein sequence ID" value="CAB3263581.1"/>
    <property type="molecule type" value="mRNA"/>
</dbReference>
<evidence type="ECO:0000256" key="8">
    <source>
        <dbReference type="SAM" id="Coils"/>
    </source>
</evidence>
<evidence type="ECO:0000256" key="1">
    <source>
        <dbReference type="ARBA" id="ARBA00004496"/>
    </source>
</evidence>
<keyword evidence="5 8" id="KW-0175">Coiled coil</keyword>
<feature type="coiled-coil region" evidence="8">
    <location>
        <begin position="157"/>
        <end position="184"/>
    </location>
</feature>
<accession>A0A6F9DK56</accession>
<keyword evidence="4" id="KW-0963">Cytoplasm</keyword>
<evidence type="ECO:0000256" key="5">
    <source>
        <dbReference type="ARBA" id="ARBA00023054"/>
    </source>
</evidence>
<reference evidence="9" key="1">
    <citation type="submission" date="2020-04" db="EMBL/GenBank/DDBJ databases">
        <authorList>
            <person name="Neveu A P."/>
        </authorList>
    </citation>
    <scope>NUCLEOTIDE SEQUENCE</scope>
    <source>
        <tissue evidence="9">Whole embryo</tissue>
    </source>
</reference>
<protein>
    <recommendedName>
        <fullName evidence="3">Leucine zipper transcription factor-like protein 1</fullName>
    </recommendedName>
</protein>
<sequence length="306" mass="35278">MAVLVPGGRSKKSELGVNDHHHQHVVNFIRFCRFKRVQRLKAVDHCFQDLKDSRLYEDTYTQDEVTEMLDGLLSMVRGEMEVELLNGSHTSVLLLRQLMTQAEKWHLKLAADISELENRELLDQIADFEERELSLGGASDPLSWKQKLEPLNEQGGVALLQMEIERLQKENGELRERSQSIEKHVTKCLEDNQILQQQIKSLGAKPAVVTDKASTNELEGQLSQLREEFDSNLQVKSTENENLLSSLTSTKHELLKVQEQLDLAEKELDKKFRETAAYKNLRDMLAKKNEQLKELRKRIGKYETTD</sequence>
<name>A0A6F9DK56_9ASCI</name>
<comment type="function">
    <text evidence="6">Regulates ciliary localization of the BBSome complex. Together with the BBSome complex, controls SMO ciliary trafficking and contributes to the sonic hedgehog (SHH) pathway regulation. May play a role in neurite outgrowth. May have tumor suppressor function.</text>
</comment>
<dbReference type="GO" id="GO:1903565">
    <property type="term" value="P:negative regulation of protein localization to cilium"/>
    <property type="evidence" value="ECO:0007669"/>
    <property type="project" value="TreeGrafter"/>
</dbReference>
<comment type="similarity">
    <text evidence="2">Belongs to the LZTFL1 family.</text>
</comment>
<evidence type="ECO:0000313" key="9">
    <source>
        <dbReference type="EMBL" id="CAB3263581.1"/>
    </source>
</evidence>
<dbReference type="GO" id="GO:0005737">
    <property type="term" value="C:cytoplasm"/>
    <property type="evidence" value="ECO:0007669"/>
    <property type="project" value="UniProtKB-SubCell"/>
</dbReference>
<evidence type="ECO:0000256" key="7">
    <source>
        <dbReference type="ARBA" id="ARBA00026004"/>
    </source>
</evidence>
<organism evidence="9">
    <name type="scientific">Phallusia mammillata</name>
    <dbReference type="NCBI Taxonomy" id="59560"/>
    <lineage>
        <taxon>Eukaryota</taxon>
        <taxon>Metazoa</taxon>
        <taxon>Chordata</taxon>
        <taxon>Tunicata</taxon>
        <taxon>Ascidiacea</taxon>
        <taxon>Phlebobranchia</taxon>
        <taxon>Ascidiidae</taxon>
        <taxon>Phallusia</taxon>
    </lineage>
</organism>
<evidence type="ECO:0000256" key="6">
    <source>
        <dbReference type="ARBA" id="ARBA00024898"/>
    </source>
</evidence>
<comment type="subunit">
    <text evidence="7">Self-associates. Interacts with BBS9; the interaction mediates the association of LZTL1 with the BBsome complex and regulates BBSome ciliary trafficking.</text>
</comment>
<proteinExistence type="evidence at transcript level"/>
<comment type="subcellular location">
    <subcellularLocation>
        <location evidence="1">Cytoplasm</location>
    </subcellularLocation>
</comment>
<dbReference type="InterPro" id="IPR026157">
    <property type="entry name" value="LZTFL1"/>
</dbReference>
<evidence type="ECO:0000256" key="2">
    <source>
        <dbReference type="ARBA" id="ARBA00008868"/>
    </source>
</evidence>
<dbReference type="AlphaFoldDB" id="A0A6F9DK56"/>